<name>A0A4D6LVL9_VIGUN</name>
<dbReference type="GO" id="GO:0070475">
    <property type="term" value="P:rRNA base methylation"/>
    <property type="evidence" value="ECO:0007669"/>
    <property type="project" value="InterPro"/>
</dbReference>
<dbReference type="Proteomes" id="UP000501690">
    <property type="component" value="Linkage Group LG5"/>
</dbReference>
<gene>
    <name evidence="2" type="ORF">DEO72_LG5g558</name>
</gene>
<dbReference type="InterPro" id="IPR029063">
    <property type="entry name" value="SAM-dependent_MTases_sf"/>
</dbReference>
<sequence length="501" mass="57688">MVATSLDSRVSLTMKYAKAAQNLNELENLGCTIVNEVDAHKMAQHPLLQYRKFDCIIYNFPHAGFHGRESDAYQIQLHKNLVRGFLKNAKLMLRNGGEIHITHKTKHPYTLWDIKLLGNEEGLFCVEEVDFNQALYPGYRRFSFSLSLARAFGTAKNMVVTSLDSRGSLMIKYAKASQNLNELENLGCTIVNEVDARTMAQHPLLQHLKFDRVVYNFPHAGFRGRESDYFQIELHRNVVRGFLQNAKRMLTICGEIHTTHKTKHPYNMWNIKLLGSWEDLELVGEVEFKQNLYPVGEGDFSFSLCLARAFGTAINMVATSLDSRASLRKKYGSALKNLKELKDLGCTIVHGVDVHTMLEHPLLEDLYFDRIVFNFPHAGFTYRESDDRQIKLHRDLVRGFLCNAKFMLKKGAEIHITHKTAHPFSKWNIKGLAKRQSLLLVEEDEFYLHLYPGYSNKKGDGRNSDESFPIGECSTFMFMSYFDRPLQNHAIEKTFWYDLPV</sequence>
<dbReference type="GO" id="GO:0070042">
    <property type="term" value="F:rRNA (uridine-N3-)-methyltransferase activity"/>
    <property type="evidence" value="ECO:0007669"/>
    <property type="project" value="InterPro"/>
</dbReference>
<accession>A0A4D6LVL9</accession>
<organism evidence="2 3">
    <name type="scientific">Vigna unguiculata</name>
    <name type="common">Cowpea</name>
    <dbReference type="NCBI Taxonomy" id="3917"/>
    <lineage>
        <taxon>Eukaryota</taxon>
        <taxon>Viridiplantae</taxon>
        <taxon>Streptophyta</taxon>
        <taxon>Embryophyta</taxon>
        <taxon>Tracheophyta</taxon>
        <taxon>Spermatophyta</taxon>
        <taxon>Magnoliopsida</taxon>
        <taxon>eudicotyledons</taxon>
        <taxon>Gunneridae</taxon>
        <taxon>Pentapetalae</taxon>
        <taxon>rosids</taxon>
        <taxon>fabids</taxon>
        <taxon>Fabales</taxon>
        <taxon>Fabaceae</taxon>
        <taxon>Papilionoideae</taxon>
        <taxon>50 kb inversion clade</taxon>
        <taxon>NPAAA clade</taxon>
        <taxon>indigoferoid/millettioid clade</taxon>
        <taxon>Phaseoleae</taxon>
        <taxon>Vigna</taxon>
    </lineage>
</organism>
<proteinExistence type="predicted"/>
<dbReference type="InterPro" id="IPR019446">
    <property type="entry name" value="BMT5-like"/>
</dbReference>
<dbReference type="SUPFAM" id="SSF53335">
    <property type="entry name" value="S-adenosyl-L-methionine-dependent methyltransferases"/>
    <property type="match status" value="1"/>
</dbReference>
<dbReference type="Pfam" id="PF10354">
    <property type="entry name" value="BMT5-like"/>
    <property type="match status" value="3"/>
</dbReference>
<dbReference type="AlphaFoldDB" id="A0A4D6LVL9"/>
<protein>
    <recommendedName>
        <fullName evidence="1">25S rRNA (uridine-N(3))-methyltransferase BMT5-like domain-containing protein</fullName>
    </recommendedName>
</protein>
<keyword evidence="3" id="KW-1185">Reference proteome</keyword>
<dbReference type="PANTHER" id="PTHR11538">
    <property type="entry name" value="PHENYLALANYL-TRNA SYNTHETASE"/>
    <property type="match status" value="1"/>
</dbReference>
<feature type="domain" description="25S rRNA (uridine-N(3))-methyltransferase BMT5-like" evidence="1">
    <location>
        <begin position="295"/>
        <end position="458"/>
    </location>
</feature>
<dbReference type="GO" id="GO:0005737">
    <property type="term" value="C:cytoplasm"/>
    <property type="evidence" value="ECO:0007669"/>
    <property type="project" value="TreeGrafter"/>
</dbReference>
<feature type="domain" description="25S rRNA (uridine-N(3))-methyltransferase BMT5-like" evidence="1">
    <location>
        <begin position="1"/>
        <end position="140"/>
    </location>
</feature>
<reference evidence="2 3" key="1">
    <citation type="submission" date="2019-04" db="EMBL/GenBank/DDBJ databases">
        <title>An improved genome assembly and genetic linkage map for asparagus bean, Vigna unguiculata ssp. sesquipedialis.</title>
        <authorList>
            <person name="Xia Q."/>
            <person name="Zhang R."/>
            <person name="Dong Y."/>
        </authorList>
    </citation>
    <scope>NUCLEOTIDE SEQUENCE [LARGE SCALE GENOMIC DNA]</scope>
    <source>
        <tissue evidence="2">Leaf</tissue>
    </source>
</reference>
<feature type="domain" description="25S rRNA (uridine-N(3))-methyltransferase BMT5-like" evidence="1">
    <location>
        <begin position="142"/>
        <end position="294"/>
    </location>
</feature>
<evidence type="ECO:0000259" key="1">
    <source>
        <dbReference type="Pfam" id="PF10354"/>
    </source>
</evidence>
<dbReference type="PANTHER" id="PTHR11538:SF89">
    <property type="entry name" value="PROTEIN, PUTATIVE (DUF2431)-RELATED"/>
    <property type="match status" value="1"/>
</dbReference>
<dbReference type="EMBL" id="CP039349">
    <property type="protein sequence ID" value="QCD92493.1"/>
    <property type="molecule type" value="Genomic_DNA"/>
</dbReference>
<evidence type="ECO:0000313" key="2">
    <source>
        <dbReference type="EMBL" id="QCD92493.1"/>
    </source>
</evidence>
<evidence type="ECO:0000313" key="3">
    <source>
        <dbReference type="Proteomes" id="UP000501690"/>
    </source>
</evidence>